<dbReference type="AlphaFoldDB" id="A0A2H3BHF6"/>
<organism evidence="1 2">
    <name type="scientific">Armillaria solidipes</name>
    <dbReference type="NCBI Taxonomy" id="1076256"/>
    <lineage>
        <taxon>Eukaryota</taxon>
        <taxon>Fungi</taxon>
        <taxon>Dikarya</taxon>
        <taxon>Basidiomycota</taxon>
        <taxon>Agaricomycotina</taxon>
        <taxon>Agaricomycetes</taxon>
        <taxon>Agaricomycetidae</taxon>
        <taxon>Agaricales</taxon>
        <taxon>Marasmiineae</taxon>
        <taxon>Physalacriaceae</taxon>
        <taxon>Armillaria</taxon>
    </lineage>
</organism>
<protein>
    <submittedName>
        <fullName evidence="1">Uncharacterized protein</fullName>
    </submittedName>
</protein>
<evidence type="ECO:0000313" key="1">
    <source>
        <dbReference type="EMBL" id="PBK70285.1"/>
    </source>
</evidence>
<keyword evidence="2" id="KW-1185">Reference proteome</keyword>
<evidence type="ECO:0000313" key="2">
    <source>
        <dbReference type="Proteomes" id="UP000218334"/>
    </source>
</evidence>
<gene>
    <name evidence="1" type="ORF">ARMSODRAFT_1017836</name>
</gene>
<name>A0A2H3BHF6_9AGAR</name>
<sequence length="198" mass="22668">MDPTKANQSSPDLNMQFTEDEQEALNLFKDDHRLLQLRVDDHERSINDLESHLKALTEAFYLGQLHESPQACEHVAKKPMDDMESMSEDLKLKALIQGLRAHVGGEKIDPEAVELSFGTFFLCNHDTCILQEDFDAMSTCWSILAAPLEDRSNAWVAQCLDLYTEITHKSDSITQREDEKASSFHRAQLIEHEKKQDH</sequence>
<reference evidence="2" key="1">
    <citation type="journal article" date="2017" name="Nat. Ecol. Evol.">
        <title>Genome expansion and lineage-specific genetic innovations in the forest pathogenic fungi Armillaria.</title>
        <authorList>
            <person name="Sipos G."/>
            <person name="Prasanna A.N."/>
            <person name="Walter M.C."/>
            <person name="O'Connor E."/>
            <person name="Balint B."/>
            <person name="Krizsan K."/>
            <person name="Kiss B."/>
            <person name="Hess J."/>
            <person name="Varga T."/>
            <person name="Slot J."/>
            <person name="Riley R."/>
            <person name="Boka B."/>
            <person name="Rigling D."/>
            <person name="Barry K."/>
            <person name="Lee J."/>
            <person name="Mihaltcheva S."/>
            <person name="LaButti K."/>
            <person name="Lipzen A."/>
            <person name="Waldron R."/>
            <person name="Moloney N.M."/>
            <person name="Sperisen C."/>
            <person name="Kredics L."/>
            <person name="Vagvoelgyi C."/>
            <person name="Patrignani A."/>
            <person name="Fitzpatrick D."/>
            <person name="Nagy I."/>
            <person name="Doyle S."/>
            <person name="Anderson J.B."/>
            <person name="Grigoriev I.V."/>
            <person name="Gueldener U."/>
            <person name="Muensterkoetter M."/>
            <person name="Nagy L.G."/>
        </authorList>
    </citation>
    <scope>NUCLEOTIDE SEQUENCE [LARGE SCALE GENOMIC DNA]</scope>
    <source>
        <strain evidence="2">28-4</strain>
    </source>
</reference>
<proteinExistence type="predicted"/>
<accession>A0A2H3BHF6</accession>
<dbReference type="Proteomes" id="UP000218334">
    <property type="component" value="Unassembled WGS sequence"/>
</dbReference>
<dbReference type="EMBL" id="KZ293426">
    <property type="protein sequence ID" value="PBK70285.1"/>
    <property type="molecule type" value="Genomic_DNA"/>
</dbReference>